<feature type="disulfide bond" evidence="8">
    <location>
        <begin position="196"/>
        <end position="211"/>
    </location>
</feature>
<proteinExistence type="predicted"/>
<dbReference type="Gene3D" id="4.10.400.10">
    <property type="entry name" value="Low-density Lipoprotein Receptor"/>
    <property type="match status" value="2"/>
</dbReference>
<evidence type="ECO:0000256" key="2">
    <source>
        <dbReference type="ARBA" id="ARBA00004308"/>
    </source>
</evidence>
<keyword evidence="10" id="KW-0732">Signal</keyword>
<dbReference type="PROSITE" id="PS50068">
    <property type="entry name" value="LDLRA_2"/>
    <property type="match status" value="3"/>
</dbReference>
<dbReference type="InterPro" id="IPR023415">
    <property type="entry name" value="LDLR_class-A_CS"/>
</dbReference>
<evidence type="ECO:0000256" key="4">
    <source>
        <dbReference type="ARBA" id="ARBA00022737"/>
    </source>
</evidence>
<keyword evidence="6" id="KW-0472">Membrane</keyword>
<dbReference type="RefSeq" id="XP_002739981.1">
    <property type="nucleotide sequence ID" value="XM_002739935.2"/>
</dbReference>
<dbReference type="SMART" id="SM00192">
    <property type="entry name" value="LDLa"/>
    <property type="match status" value="3"/>
</dbReference>
<feature type="region of interest" description="Disordered" evidence="9">
    <location>
        <begin position="115"/>
        <end position="134"/>
    </location>
</feature>
<evidence type="ECO:0000256" key="6">
    <source>
        <dbReference type="ARBA" id="ARBA00023136"/>
    </source>
</evidence>
<evidence type="ECO:0000256" key="1">
    <source>
        <dbReference type="ARBA" id="ARBA00004167"/>
    </source>
</evidence>
<feature type="signal peptide" evidence="10">
    <location>
        <begin position="1"/>
        <end position="20"/>
    </location>
</feature>
<keyword evidence="7 8" id="KW-1015">Disulfide bond</keyword>
<dbReference type="PROSITE" id="PS01209">
    <property type="entry name" value="LDLRA_1"/>
    <property type="match status" value="1"/>
</dbReference>
<dbReference type="InterPro" id="IPR002172">
    <property type="entry name" value="LDrepeatLR_classA_rpt"/>
</dbReference>
<evidence type="ECO:0000256" key="3">
    <source>
        <dbReference type="ARBA" id="ARBA00022692"/>
    </source>
</evidence>
<dbReference type="PANTHER" id="PTHR24270">
    <property type="entry name" value="LOW-DENSITY LIPOPROTEIN RECEPTOR-RELATED"/>
    <property type="match status" value="1"/>
</dbReference>
<organism evidence="11 12">
    <name type="scientific">Saccoglossus kowalevskii</name>
    <name type="common">Acorn worm</name>
    <dbReference type="NCBI Taxonomy" id="10224"/>
    <lineage>
        <taxon>Eukaryota</taxon>
        <taxon>Metazoa</taxon>
        <taxon>Hemichordata</taxon>
        <taxon>Enteropneusta</taxon>
        <taxon>Harrimaniidae</taxon>
        <taxon>Saccoglossus</taxon>
    </lineage>
</organism>
<comment type="caution">
    <text evidence="8">Lacks conserved residue(s) required for the propagation of feature annotation.</text>
</comment>
<evidence type="ECO:0000256" key="10">
    <source>
        <dbReference type="SAM" id="SignalP"/>
    </source>
</evidence>
<dbReference type="Proteomes" id="UP000694865">
    <property type="component" value="Unplaced"/>
</dbReference>
<accession>A0ABM0GY70</accession>
<dbReference type="CDD" id="cd00112">
    <property type="entry name" value="LDLa"/>
    <property type="match status" value="3"/>
</dbReference>
<evidence type="ECO:0000313" key="11">
    <source>
        <dbReference type="Proteomes" id="UP000694865"/>
    </source>
</evidence>
<evidence type="ECO:0000256" key="8">
    <source>
        <dbReference type="PROSITE-ProRule" id="PRU00124"/>
    </source>
</evidence>
<evidence type="ECO:0000256" key="7">
    <source>
        <dbReference type="ARBA" id="ARBA00023157"/>
    </source>
</evidence>
<feature type="chain" id="PRO_5046883041" evidence="10">
    <location>
        <begin position="21"/>
        <end position="273"/>
    </location>
</feature>
<evidence type="ECO:0000256" key="5">
    <source>
        <dbReference type="ARBA" id="ARBA00022989"/>
    </source>
</evidence>
<keyword evidence="11" id="KW-1185">Reference proteome</keyword>
<gene>
    <name evidence="12" type="primary">LOC100377248</name>
</gene>
<dbReference type="InterPro" id="IPR036055">
    <property type="entry name" value="LDL_receptor-like_sf"/>
</dbReference>
<sequence>MARHIFSGCLLIAIVAATCAIKREDFIKQLKGVYQRQDAPSTTTILPITHATTDPELPVSVEARTGAIKRTDFAKQPKEMDQRKDASPTKTIPLITRATPLPELLASVEAKTGDIKGADFGTQPNEMDQRKDAPPTPPNFPVCPCTYEDIFEGEKCIPDEWVCDGWSDCYGGLDEPDTCPCAMMCNDTCIPEGWICDNWYDCEDMSDEANCTYAPCVGYQCNVIFAPQGCIPDDFICDGYDDCTGDGSDEAYCSYDFSSSSESSSSDSSWMSG</sequence>
<keyword evidence="3" id="KW-0812">Transmembrane</keyword>
<protein>
    <submittedName>
        <fullName evidence="12">Low-density lipoprotein receptor-related protein-like</fullName>
    </submittedName>
</protein>
<comment type="subcellular location">
    <subcellularLocation>
        <location evidence="2">Endomembrane system</location>
    </subcellularLocation>
    <subcellularLocation>
        <location evidence="1">Membrane</location>
        <topology evidence="1">Single-pass membrane protein</topology>
    </subcellularLocation>
</comment>
<keyword evidence="4" id="KW-0677">Repeat</keyword>
<dbReference type="Pfam" id="PF00057">
    <property type="entry name" value="Ldl_recept_a"/>
    <property type="match status" value="1"/>
</dbReference>
<reference evidence="12" key="1">
    <citation type="submission" date="2025-08" db="UniProtKB">
        <authorList>
            <consortium name="RefSeq"/>
        </authorList>
    </citation>
    <scope>IDENTIFICATION</scope>
    <source>
        <tissue evidence="12">Testes</tissue>
    </source>
</reference>
<dbReference type="GeneID" id="100377248"/>
<name>A0ABM0GY70_SACKO</name>
<evidence type="ECO:0000256" key="9">
    <source>
        <dbReference type="SAM" id="MobiDB-lite"/>
    </source>
</evidence>
<dbReference type="PRINTS" id="PR00261">
    <property type="entry name" value="LDLRECEPTOR"/>
</dbReference>
<dbReference type="InterPro" id="IPR050685">
    <property type="entry name" value="LDLR"/>
</dbReference>
<dbReference type="Gene3D" id="4.10.1220.10">
    <property type="entry name" value="EGF-type module"/>
    <property type="match status" value="1"/>
</dbReference>
<dbReference type="SUPFAM" id="SSF57424">
    <property type="entry name" value="LDL receptor-like module"/>
    <property type="match status" value="1"/>
</dbReference>
<keyword evidence="5" id="KW-1133">Transmembrane helix</keyword>
<evidence type="ECO:0000313" key="12">
    <source>
        <dbReference type="RefSeq" id="XP_002739981.1"/>
    </source>
</evidence>
<dbReference type="PANTHER" id="PTHR24270:SF62">
    <property type="entry name" value="LOW-DENSITY LIPOPROTEIN RECEPTOR-RELATED PROTEIN 2"/>
    <property type="match status" value="1"/>
</dbReference>